<name>A0ABP0MYU0_9DINO</name>
<dbReference type="InterPro" id="IPR036739">
    <property type="entry name" value="SLC41_membr_dom_sf"/>
</dbReference>
<feature type="transmembrane region" description="Helical" evidence="9">
    <location>
        <begin position="339"/>
        <end position="361"/>
    </location>
</feature>
<evidence type="ECO:0000256" key="5">
    <source>
        <dbReference type="ARBA" id="ARBA00022842"/>
    </source>
</evidence>
<keyword evidence="12" id="KW-1185">Reference proteome</keyword>
<dbReference type="EMBL" id="CAXAMN010020702">
    <property type="protein sequence ID" value="CAK9056504.1"/>
    <property type="molecule type" value="Genomic_DNA"/>
</dbReference>
<dbReference type="PANTHER" id="PTHR41394">
    <property type="entry name" value="MAGNESIUM TRANSPORTER MGTE"/>
    <property type="match status" value="1"/>
</dbReference>
<evidence type="ECO:0000256" key="3">
    <source>
        <dbReference type="ARBA" id="ARBA00022448"/>
    </source>
</evidence>
<sequence length="367" mass="38543">NATTTHIFMRSVVPQPGRAQSGGERTGAPGISLPEARHLPSKSCPSTLSWRFALAISASASCQAGVPRGRRCSLRPAQVSPPNRWDTDLRSKPLPASPVILRSDMKLDEVIRILLSSNAICVKEVNTEDGREDVFYVQVTGPSEASVACISLVDLLEAPRHLPLGCLLDDGKEECELYSVAPEPYKEKNVESELSGRLPWLVGLLFFLTVSSAILEYFDGLLQQHLIIAFYLTALVGCGGNAGSQAASLVLQALATGELVPSLSDLASVVLKELQVSLGIALVLAGGVALRIVLFGGTPIDAAAIALAMAITVTFSVIFGASAPLILQRLGADPAKVSGPLLSTVIDIAGVLVACLSALAFQALGLW</sequence>
<dbReference type="SUPFAM" id="SSF161093">
    <property type="entry name" value="MgtE membrane domain-like"/>
    <property type="match status" value="1"/>
</dbReference>
<evidence type="ECO:0000256" key="8">
    <source>
        <dbReference type="SAM" id="MobiDB-lite"/>
    </source>
</evidence>
<dbReference type="PANTHER" id="PTHR41394:SF5">
    <property type="entry name" value="SLC41A_MGTE INTEGRAL MEMBRANE DOMAIN-CONTAINING PROTEIN"/>
    <property type="match status" value="1"/>
</dbReference>
<keyword evidence="7 9" id="KW-0472">Membrane</keyword>
<comment type="subcellular location">
    <subcellularLocation>
        <location evidence="1">Membrane</location>
        <topology evidence="1">Multi-pass membrane protein</topology>
    </subcellularLocation>
</comment>
<evidence type="ECO:0000256" key="4">
    <source>
        <dbReference type="ARBA" id="ARBA00022692"/>
    </source>
</evidence>
<gene>
    <name evidence="11" type="ORF">CCMP2556_LOCUS27990</name>
</gene>
<feature type="non-terminal residue" evidence="11">
    <location>
        <position position="1"/>
    </location>
</feature>
<feature type="region of interest" description="Disordered" evidence="8">
    <location>
        <begin position="13"/>
        <end position="41"/>
    </location>
</feature>
<evidence type="ECO:0000313" key="12">
    <source>
        <dbReference type="Proteomes" id="UP001642484"/>
    </source>
</evidence>
<reference evidence="11 12" key="1">
    <citation type="submission" date="2024-02" db="EMBL/GenBank/DDBJ databases">
        <authorList>
            <person name="Chen Y."/>
            <person name="Shah S."/>
            <person name="Dougan E. K."/>
            <person name="Thang M."/>
            <person name="Chan C."/>
        </authorList>
    </citation>
    <scope>NUCLEOTIDE SEQUENCE [LARGE SCALE GENOMIC DNA]</scope>
</reference>
<feature type="domain" description="SLC41A/MgtE integral membrane" evidence="10">
    <location>
        <begin position="233"/>
        <end position="353"/>
    </location>
</feature>
<keyword evidence="4 9" id="KW-0812">Transmembrane</keyword>
<evidence type="ECO:0000256" key="6">
    <source>
        <dbReference type="ARBA" id="ARBA00022989"/>
    </source>
</evidence>
<dbReference type="Proteomes" id="UP001642484">
    <property type="component" value="Unassembled WGS sequence"/>
</dbReference>
<evidence type="ECO:0000259" key="10">
    <source>
        <dbReference type="Pfam" id="PF01769"/>
    </source>
</evidence>
<dbReference type="Pfam" id="PF01769">
    <property type="entry name" value="MgtE"/>
    <property type="match status" value="1"/>
</dbReference>
<proteinExistence type="inferred from homology"/>
<protein>
    <recommendedName>
        <fullName evidence="10">SLC41A/MgtE integral membrane domain-containing protein</fullName>
    </recommendedName>
</protein>
<organism evidence="11 12">
    <name type="scientific">Durusdinium trenchii</name>
    <dbReference type="NCBI Taxonomy" id="1381693"/>
    <lineage>
        <taxon>Eukaryota</taxon>
        <taxon>Sar</taxon>
        <taxon>Alveolata</taxon>
        <taxon>Dinophyceae</taxon>
        <taxon>Suessiales</taxon>
        <taxon>Symbiodiniaceae</taxon>
        <taxon>Durusdinium</taxon>
    </lineage>
</organism>
<dbReference type="Gene3D" id="1.10.357.20">
    <property type="entry name" value="SLC41 divalent cation transporters, integral membrane domain"/>
    <property type="match status" value="1"/>
</dbReference>
<keyword evidence="6 9" id="KW-1133">Transmembrane helix</keyword>
<feature type="transmembrane region" description="Helical" evidence="9">
    <location>
        <begin position="274"/>
        <end position="294"/>
    </location>
</feature>
<evidence type="ECO:0000256" key="9">
    <source>
        <dbReference type="SAM" id="Phobius"/>
    </source>
</evidence>
<keyword evidence="3" id="KW-0813">Transport</keyword>
<feature type="transmembrane region" description="Helical" evidence="9">
    <location>
        <begin position="198"/>
        <end position="218"/>
    </location>
</feature>
<comment type="similarity">
    <text evidence="2">Belongs to the SLC41A transporter family.</text>
</comment>
<evidence type="ECO:0000256" key="1">
    <source>
        <dbReference type="ARBA" id="ARBA00004141"/>
    </source>
</evidence>
<evidence type="ECO:0000256" key="7">
    <source>
        <dbReference type="ARBA" id="ARBA00023136"/>
    </source>
</evidence>
<dbReference type="InterPro" id="IPR006667">
    <property type="entry name" value="SLC41_membr_dom"/>
</dbReference>
<keyword evidence="5" id="KW-0460">Magnesium</keyword>
<feature type="transmembrane region" description="Helical" evidence="9">
    <location>
        <begin position="306"/>
        <end position="327"/>
    </location>
</feature>
<evidence type="ECO:0000313" key="11">
    <source>
        <dbReference type="EMBL" id="CAK9056504.1"/>
    </source>
</evidence>
<accession>A0ABP0MYU0</accession>
<comment type="caution">
    <text evidence="11">The sequence shown here is derived from an EMBL/GenBank/DDBJ whole genome shotgun (WGS) entry which is preliminary data.</text>
</comment>
<feature type="transmembrane region" description="Helical" evidence="9">
    <location>
        <begin position="230"/>
        <end position="254"/>
    </location>
</feature>
<evidence type="ECO:0000256" key="2">
    <source>
        <dbReference type="ARBA" id="ARBA00009749"/>
    </source>
</evidence>